<sequence length="428" mass="46681">MRSTNVILAILSLSPAIFALAAPKSPFLEVGLKGVEKDCQCSSIGSVCHKVSHINCCNGLSCEMTDNPNGDYGICRASDENRDNDDRCMCSMSGGVCHPKSDVNCCFGLFCDMTNNANGDYGKCRPSNESRNPLKKVEDDEDNCLVPGSTHCNLRGAPPCCSRSKCNEVGICEIIDDNDDGNEDMCLKPGALHCNYFGAKKCCPGSKCNKVGRSDSNTFMCEKSSDDTKQCLTPGSYHCNIPGMDCCPGASCKNIRGESFMCAKDSGNHDDDDDDFPFNNKKIFFSLNGKNILEEDCDREMCIEGGQMCHHRRQNSECPPAPCCPGFDCEYVDAHQESFCVSTKTPLEKSHPTAGQEIGFSKKNGLMAGKTSPLYTLKGMFQGFVEKMDKKHCLPHGETCMMHHDKCCHGLMCHSGKCMAAGKEDLKL</sequence>
<dbReference type="VEuPathDB" id="FungiDB:MFRU_020g00650"/>
<accession>A0A5M9K6K7</accession>
<dbReference type="OrthoDB" id="3505430at2759"/>
<gene>
    <name evidence="2" type="ORF">EYC84_004799</name>
</gene>
<evidence type="ECO:0000313" key="2">
    <source>
        <dbReference type="EMBL" id="KAA8575682.1"/>
    </source>
</evidence>
<evidence type="ECO:0000313" key="3">
    <source>
        <dbReference type="Proteomes" id="UP000322873"/>
    </source>
</evidence>
<feature type="chain" id="PRO_5024298842" description="Granulins domain-containing protein" evidence="1">
    <location>
        <begin position="22"/>
        <end position="428"/>
    </location>
</feature>
<feature type="signal peptide" evidence="1">
    <location>
        <begin position="1"/>
        <end position="21"/>
    </location>
</feature>
<dbReference type="AlphaFoldDB" id="A0A5M9K6K7"/>
<comment type="caution">
    <text evidence="2">The sequence shown here is derived from an EMBL/GenBank/DDBJ whole genome shotgun (WGS) entry which is preliminary data.</text>
</comment>
<dbReference type="EMBL" id="VICG01000002">
    <property type="protein sequence ID" value="KAA8575682.1"/>
    <property type="molecule type" value="Genomic_DNA"/>
</dbReference>
<evidence type="ECO:0008006" key="4">
    <source>
        <dbReference type="Google" id="ProtNLM"/>
    </source>
</evidence>
<evidence type="ECO:0000256" key="1">
    <source>
        <dbReference type="SAM" id="SignalP"/>
    </source>
</evidence>
<proteinExistence type="predicted"/>
<reference evidence="2 3" key="1">
    <citation type="submission" date="2019-06" db="EMBL/GenBank/DDBJ databases">
        <title>Genome Sequence of the Brown Rot Fungal Pathogen Monilinia fructicola.</title>
        <authorList>
            <person name="De Miccolis Angelini R.M."/>
            <person name="Landi L."/>
            <person name="Abate D."/>
            <person name="Pollastro S."/>
            <person name="Romanazzi G."/>
            <person name="Faretra F."/>
        </authorList>
    </citation>
    <scope>NUCLEOTIDE SEQUENCE [LARGE SCALE GENOMIC DNA]</scope>
    <source>
        <strain evidence="2 3">Mfrc123</strain>
    </source>
</reference>
<dbReference type="Proteomes" id="UP000322873">
    <property type="component" value="Unassembled WGS sequence"/>
</dbReference>
<name>A0A5M9K6K7_MONFR</name>
<organism evidence="2 3">
    <name type="scientific">Monilinia fructicola</name>
    <name type="common">Brown rot fungus</name>
    <name type="synonym">Ciboria fructicola</name>
    <dbReference type="NCBI Taxonomy" id="38448"/>
    <lineage>
        <taxon>Eukaryota</taxon>
        <taxon>Fungi</taxon>
        <taxon>Dikarya</taxon>
        <taxon>Ascomycota</taxon>
        <taxon>Pezizomycotina</taxon>
        <taxon>Leotiomycetes</taxon>
        <taxon>Helotiales</taxon>
        <taxon>Sclerotiniaceae</taxon>
        <taxon>Monilinia</taxon>
    </lineage>
</organism>
<keyword evidence="3" id="KW-1185">Reference proteome</keyword>
<protein>
    <recommendedName>
        <fullName evidence="4">Granulins domain-containing protein</fullName>
    </recommendedName>
</protein>
<keyword evidence="1" id="KW-0732">Signal</keyword>